<accession>A0ABW9XSN7</accession>
<feature type="domain" description="HTH cro/C1-type" evidence="2">
    <location>
        <begin position="12"/>
        <end position="66"/>
    </location>
</feature>
<dbReference type="PANTHER" id="PTHR46797:SF24">
    <property type="entry name" value="DNA-BINDING PHAGE PROTEIN"/>
    <property type="match status" value="1"/>
</dbReference>
<dbReference type="InterPro" id="IPR010982">
    <property type="entry name" value="Lambda_DNA-bd_dom_sf"/>
</dbReference>
<evidence type="ECO:0000313" key="4">
    <source>
        <dbReference type="Proteomes" id="UP000665561"/>
    </source>
</evidence>
<proteinExistence type="predicted"/>
<dbReference type="PANTHER" id="PTHR46797">
    <property type="entry name" value="HTH-TYPE TRANSCRIPTIONAL REGULATOR"/>
    <property type="match status" value="1"/>
</dbReference>
<dbReference type="Pfam" id="PF01381">
    <property type="entry name" value="HTH_3"/>
    <property type="match status" value="1"/>
</dbReference>
<keyword evidence="4" id="KW-1185">Reference proteome</keyword>
<dbReference type="CDD" id="cd00093">
    <property type="entry name" value="HTH_XRE"/>
    <property type="match status" value="1"/>
</dbReference>
<evidence type="ECO:0000256" key="1">
    <source>
        <dbReference type="ARBA" id="ARBA00023125"/>
    </source>
</evidence>
<keyword evidence="1" id="KW-0238">DNA-binding</keyword>
<comment type="caution">
    <text evidence="3">The sequence shown here is derived from an EMBL/GenBank/DDBJ whole genome shotgun (WGS) entry which is preliminary data.</text>
</comment>
<dbReference type="Proteomes" id="UP000665561">
    <property type="component" value="Unassembled WGS sequence"/>
</dbReference>
<dbReference type="Gene3D" id="1.10.260.40">
    <property type="entry name" value="lambda repressor-like DNA-binding domains"/>
    <property type="match status" value="1"/>
</dbReference>
<dbReference type="InterPro" id="IPR050807">
    <property type="entry name" value="TransReg_Diox_bact_type"/>
</dbReference>
<protein>
    <submittedName>
        <fullName evidence="3">Helix-turn-helix domain-containing protein</fullName>
    </submittedName>
</protein>
<dbReference type="PROSITE" id="PS50943">
    <property type="entry name" value="HTH_CROC1"/>
    <property type="match status" value="1"/>
</dbReference>
<dbReference type="SUPFAM" id="SSF47413">
    <property type="entry name" value="lambda repressor-like DNA-binding domains"/>
    <property type="match status" value="1"/>
</dbReference>
<organism evidence="3 4">
    <name type="scientific">Paenibacillus glycinis</name>
    <dbReference type="NCBI Taxonomy" id="2697035"/>
    <lineage>
        <taxon>Bacteria</taxon>
        <taxon>Bacillati</taxon>
        <taxon>Bacillota</taxon>
        <taxon>Bacilli</taxon>
        <taxon>Bacillales</taxon>
        <taxon>Paenibacillaceae</taxon>
        <taxon>Paenibacillus</taxon>
    </lineage>
</organism>
<dbReference type="SMART" id="SM00530">
    <property type="entry name" value="HTH_XRE"/>
    <property type="match status" value="1"/>
</dbReference>
<evidence type="ECO:0000313" key="3">
    <source>
        <dbReference type="EMBL" id="NBD25551.1"/>
    </source>
</evidence>
<gene>
    <name evidence="3" type="ORF">GT019_16845</name>
</gene>
<dbReference type="RefSeq" id="WP_161744351.1">
    <property type="nucleotide sequence ID" value="NZ_JAAAMV010000012.1"/>
</dbReference>
<dbReference type="InterPro" id="IPR001387">
    <property type="entry name" value="Cro/C1-type_HTH"/>
</dbReference>
<name>A0ABW9XSN7_9BACL</name>
<evidence type="ECO:0000259" key="2">
    <source>
        <dbReference type="PROSITE" id="PS50943"/>
    </source>
</evidence>
<dbReference type="EMBL" id="JAAAMV010000012">
    <property type="protein sequence ID" value="NBD25551.1"/>
    <property type="molecule type" value="Genomic_DNA"/>
</dbReference>
<reference evidence="3 4" key="1">
    <citation type="submission" date="2020-01" db="EMBL/GenBank/DDBJ databases">
        <title>Paenibacillus soybeanensis sp. nov. isolated from the nodules of soybean (Glycine max(L.) Merr).</title>
        <authorList>
            <person name="Wang H."/>
        </authorList>
    </citation>
    <scope>NUCLEOTIDE SEQUENCE [LARGE SCALE GENOMIC DNA]</scope>
    <source>
        <strain evidence="3 4">T1</strain>
    </source>
</reference>
<sequence length="112" mass="12632">MADLVNQIGNKIRILRKNRGLTQAELGEKVDLPQSYIGGIERGEKNISIVTMERIIDALRISPVELFSTVQLSEKEQVLDSLKVLLLTRSLNEIEIIYRLSKDVLAALDTKK</sequence>